<dbReference type="GO" id="GO:0008333">
    <property type="term" value="P:endosome to lysosome transport"/>
    <property type="evidence" value="ECO:0007669"/>
    <property type="project" value="TreeGrafter"/>
</dbReference>
<dbReference type="PANTHER" id="PTHR31305:SF2">
    <property type="entry name" value="SNARE-ASSOCIATED PROTEIN SNAPIN"/>
    <property type="match status" value="1"/>
</dbReference>
<dbReference type="GO" id="GO:0099078">
    <property type="term" value="C:BORC complex"/>
    <property type="evidence" value="ECO:0007669"/>
    <property type="project" value="TreeGrafter"/>
</dbReference>
<keyword evidence="2" id="KW-0175">Coiled coil</keyword>
<feature type="compositionally biased region" description="Basic and acidic residues" evidence="4">
    <location>
        <begin position="1"/>
        <end position="13"/>
    </location>
</feature>
<reference evidence="5" key="1">
    <citation type="submission" date="2023-03" db="EMBL/GenBank/DDBJ databases">
        <authorList>
            <person name="Julca I."/>
        </authorList>
    </citation>
    <scope>NUCLEOTIDE SEQUENCE</scope>
</reference>
<feature type="compositionally biased region" description="Low complexity" evidence="4">
    <location>
        <begin position="29"/>
        <end position="41"/>
    </location>
</feature>
<proteinExistence type="inferred from homology"/>
<feature type="region of interest" description="Disordered" evidence="4">
    <location>
        <begin position="1"/>
        <end position="41"/>
    </location>
</feature>
<dbReference type="GO" id="GO:0000149">
    <property type="term" value="F:SNARE binding"/>
    <property type="evidence" value="ECO:0007669"/>
    <property type="project" value="TreeGrafter"/>
</dbReference>
<dbReference type="PANTHER" id="PTHR31305">
    <property type="entry name" value="SNARE-ASSOCIATED PROTEIN SNAPIN"/>
    <property type="match status" value="1"/>
</dbReference>
<sequence>MEKDQAEENHRGESPPGPAPGEGGDHNGSLESSTLTPTPTSACLSNLITSVIEEFDSKAEQTLRSQDQLAFALDRLTGELDQLLDDAPLPFVMQHAARISGVRKRVTSLNSVLKSIQRRIDNIERIMSAGSTSSQQGTSSSLP</sequence>
<dbReference type="GO" id="GO:0032418">
    <property type="term" value="P:lysosome localization"/>
    <property type="evidence" value="ECO:0007669"/>
    <property type="project" value="TreeGrafter"/>
</dbReference>
<dbReference type="GO" id="GO:0007040">
    <property type="term" value="P:lysosome organization"/>
    <property type="evidence" value="ECO:0007669"/>
    <property type="project" value="TreeGrafter"/>
</dbReference>
<comment type="similarity">
    <text evidence="1">Belongs to the SNAPIN family.</text>
</comment>
<dbReference type="Pfam" id="PF14712">
    <property type="entry name" value="Snapin_Pallidin"/>
    <property type="match status" value="1"/>
</dbReference>
<dbReference type="EMBL" id="OX459118">
    <property type="protein sequence ID" value="CAI9088079.1"/>
    <property type="molecule type" value="Genomic_DNA"/>
</dbReference>
<accession>A0AAV1BXL1</accession>
<evidence type="ECO:0000256" key="3">
    <source>
        <dbReference type="ARBA" id="ARBA00033330"/>
    </source>
</evidence>
<dbReference type="GO" id="GO:0006886">
    <property type="term" value="P:intracellular protein transport"/>
    <property type="evidence" value="ECO:0007669"/>
    <property type="project" value="InterPro"/>
</dbReference>
<dbReference type="InterPro" id="IPR028119">
    <property type="entry name" value="Snapin/Pallidin/Snn1"/>
</dbReference>
<evidence type="ECO:0000313" key="6">
    <source>
        <dbReference type="Proteomes" id="UP001161247"/>
    </source>
</evidence>
<protein>
    <recommendedName>
        <fullName evidence="3">Biogenesis of lysosome-related organelles complex 1 subunit 7</fullName>
    </recommendedName>
</protein>
<evidence type="ECO:0000256" key="1">
    <source>
        <dbReference type="ARBA" id="ARBA00006111"/>
    </source>
</evidence>
<keyword evidence="6" id="KW-1185">Reference proteome</keyword>
<dbReference type="GO" id="GO:0031083">
    <property type="term" value="C:BLOC-1 complex"/>
    <property type="evidence" value="ECO:0007669"/>
    <property type="project" value="InterPro"/>
</dbReference>
<gene>
    <name evidence="5" type="ORF">OLC1_LOCUS734</name>
</gene>
<dbReference type="Proteomes" id="UP001161247">
    <property type="component" value="Chromosome 1"/>
</dbReference>
<evidence type="ECO:0000313" key="5">
    <source>
        <dbReference type="EMBL" id="CAI9088079.1"/>
    </source>
</evidence>
<organism evidence="5 6">
    <name type="scientific">Oldenlandia corymbosa var. corymbosa</name>
    <dbReference type="NCBI Taxonomy" id="529605"/>
    <lineage>
        <taxon>Eukaryota</taxon>
        <taxon>Viridiplantae</taxon>
        <taxon>Streptophyta</taxon>
        <taxon>Embryophyta</taxon>
        <taxon>Tracheophyta</taxon>
        <taxon>Spermatophyta</taxon>
        <taxon>Magnoliopsida</taxon>
        <taxon>eudicotyledons</taxon>
        <taxon>Gunneridae</taxon>
        <taxon>Pentapetalae</taxon>
        <taxon>asterids</taxon>
        <taxon>lamiids</taxon>
        <taxon>Gentianales</taxon>
        <taxon>Rubiaceae</taxon>
        <taxon>Rubioideae</taxon>
        <taxon>Spermacoceae</taxon>
        <taxon>Hedyotis-Oldenlandia complex</taxon>
        <taxon>Oldenlandia</taxon>
    </lineage>
</organism>
<evidence type="ECO:0000256" key="4">
    <source>
        <dbReference type="SAM" id="MobiDB-lite"/>
    </source>
</evidence>
<evidence type="ECO:0000256" key="2">
    <source>
        <dbReference type="ARBA" id="ARBA00023054"/>
    </source>
</evidence>
<dbReference type="InterPro" id="IPR017246">
    <property type="entry name" value="Snapin"/>
</dbReference>
<name>A0AAV1BXL1_OLDCO</name>
<dbReference type="AlphaFoldDB" id="A0AAV1BXL1"/>